<keyword evidence="6 8" id="KW-1133">Transmembrane helix</keyword>
<dbReference type="PANTHER" id="PTHR33908">
    <property type="entry name" value="MANNOSYLTRANSFERASE YKCB-RELATED"/>
    <property type="match status" value="1"/>
</dbReference>
<feature type="transmembrane region" description="Helical" evidence="8">
    <location>
        <begin position="302"/>
        <end position="324"/>
    </location>
</feature>
<name>A0A380TIX7_9ZZZZ</name>
<feature type="transmembrane region" description="Helical" evidence="8">
    <location>
        <begin position="107"/>
        <end position="125"/>
    </location>
</feature>
<evidence type="ECO:0000256" key="6">
    <source>
        <dbReference type="ARBA" id="ARBA00022989"/>
    </source>
</evidence>
<gene>
    <name evidence="9" type="ORF">DF3PB_250013</name>
    <name evidence="10" type="ORF">DF3PB_690003</name>
</gene>
<dbReference type="PANTHER" id="PTHR33908:SF11">
    <property type="entry name" value="MEMBRANE PROTEIN"/>
    <property type="match status" value="1"/>
</dbReference>
<feature type="transmembrane region" description="Helical" evidence="8">
    <location>
        <begin position="131"/>
        <end position="151"/>
    </location>
</feature>
<evidence type="ECO:0000256" key="5">
    <source>
        <dbReference type="ARBA" id="ARBA00022692"/>
    </source>
</evidence>
<feature type="transmembrane region" description="Helical" evidence="8">
    <location>
        <begin position="367"/>
        <end position="386"/>
    </location>
</feature>
<evidence type="ECO:0000256" key="4">
    <source>
        <dbReference type="ARBA" id="ARBA00022679"/>
    </source>
</evidence>
<evidence type="ECO:0000256" key="2">
    <source>
        <dbReference type="ARBA" id="ARBA00022475"/>
    </source>
</evidence>
<keyword evidence="7 8" id="KW-0472">Membrane</keyword>
<dbReference type="EMBL" id="UIDG01000168">
    <property type="protein sequence ID" value="SUS06183.1"/>
    <property type="molecule type" value="Genomic_DNA"/>
</dbReference>
<feature type="transmembrane region" description="Helical" evidence="8">
    <location>
        <begin position="393"/>
        <end position="411"/>
    </location>
</feature>
<evidence type="ECO:0000256" key="7">
    <source>
        <dbReference type="ARBA" id="ARBA00023136"/>
    </source>
</evidence>
<evidence type="ECO:0000256" key="1">
    <source>
        <dbReference type="ARBA" id="ARBA00004651"/>
    </source>
</evidence>
<feature type="transmembrane region" description="Helical" evidence="8">
    <location>
        <begin position="21"/>
        <end position="42"/>
    </location>
</feature>
<dbReference type="InterPro" id="IPR050297">
    <property type="entry name" value="LipidA_mod_glycosyltrf_83"/>
</dbReference>
<dbReference type="EMBL" id="UIDG01000622">
    <property type="protein sequence ID" value="SUS08442.1"/>
    <property type="molecule type" value="Genomic_DNA"/>
</dbReference>
<dbReference type="GO" id="GO:0005886">
    <property type="term" value="C:plasma membrane"/>
    <property type="evidence" value="ECO:0007669"/>
    <property type="project" value="UniProtKB-SubCell"/>
</dbReference>
<evidence type="ECO:0000313" key="9">
    <source>
        <dbReference type="EMBL" id="SUS06183.1"/>
    </source>
</evidence>
<evidence type="ECO:0000313" key="10">
    <source>
        <dbReference type="EMBL" id="SUS08442.1"/>
    </source>
</evidence>
<reference evidence="10" key="1">
    <citation type="submission" date="2018-07" db="EMBL/GenBank/DDBJ databases">
        <authorList>
            <person name="Quirk P.G."/>
            <person name="Krulwich T.A."/>
        </authorList>
    </citation>
    <scope>NUCLEOTIDE SEQUENCE</scope>
</reference>
<keyword evidence="2" id="KW-1003">Cell membrane</keyword>
<dbReference type="AlphaFoldDB" id="A0A380TIX7"/>
<keyword evidence="3" id="KW-0328">Glycosyltransferase</keyword>
<dbReference type="GO" id="GO:0016763">
    <property type="term" value="F:pentosyltransferase activity"/>
    <property type="evidence" value="ECO:0007669"/>
    <property type="project" value="TreeGrafter"/>
</dbReference>
<keyword evidence="5 8" id="KW-0812">Transmembrane</keyword>
<dbReference type="GO" id="GO:0008610">
    <property type="term" value="P:lipid biosynthetic process"/>
    <property type="evidence" value="ECO:0007669"/>
    <property type="project" value="UniProtKB-ARBA"/>
</dbReference>
<sequence length="549" mass="60027">MDFATTRRVRISRSARPDGELLANRLAIAVIIVLTALVAVTFRHYGATFDEAVQDDYGNYILDWYRTRGADRNAVSYLDLFYYGGLFDTVAALLNKVSPFKHYETRHLLNGVVGVLGLIGCWRLGCRLGGAVVGLLALVALALMPSWYGMMFINPKDIPFATAMVWGTLVLTQLVCELDAPRWRTVIALGLVTGIALGIRIGAILLLAYLACLLAAAALQRGAAGWLPALAALMRMTATIFVPVAIIGWAVMLVLWPYAQLDPIGNPLRTLLHFSERSADIPTLFFGAYVGSDYHPRLYLPVYLVIKLPGILVAAIAAAIAMGIWRLCGRDWRDRWLQLLPLMLAIVVPLAYVIGTGAELYDAERHFLFLLPLLAVVAALGTRELFNAAHNPLLRSGLALILVVGGMADLAEMVRLHPYEYAYFNSLVGDLAGAMEQFETEYWGAALTEAADTLSANLDPRAPAESIPVMVCGEPISLAERLPRSVRIVERASEALYYLSTTRNHCDADVAGTEVLRIEREGVPFAVVKKVAPTLAQVRDPLNPPTARD</sequence>
<keyword evidence="4" id="KW-0808">Transferase</keyword>
<protein>
    <recommendedName>
        <fullName evidence="11">Glycosyltransferase RgtA/B/C/D-like domain-containing protein</fullName>
    </recommendedName>
</protein>
<evidence type="ECO:0000256" key="3">
    <source>
        <dbReference type="ARBA" id="ARBA00022676"/>
    </source>
</evidence>
<feature type="transmembrane region" description="Helical" evidence="8">
    <location>
        <begin position="336"/>
        <end position="355"/>
    </location>
</feature>
<evidence type="ECO:0000256" key="8">
    <source>
        <dbReference type="SAM" id="Phobius"/>
    </source>
</evidence>
<organism evidence="10">
    <name type="scientific">metagenome</name>
    <dbReference type="NCBI Taxonomy" id="256318"/>
    <lineage>
        <taxon>unclassified sequences</taxon>
        <taxon>metagenomes</taxon>
    </lineage>
</organism>
<feature type="transmembrane region" description="Helical" evidence="8">
    <location>
        <begin position="187"/>
        <end position="219"/>
    </location>
</feature>
<accession>A0A380TIX7</accession>
<feature type="transmembrane region" description="Helical" evidence="8">
    <location>
        <begin position="240"/>
        <end position="259"/>
    </location>
</feature>
<comment type="subcellular location">
    <subcellularLocation>
        <location evidence="1">Cell membrane</location>
        <topology evidence="1">Multi-pass membrane protein</topology>
    </subcellularLocation>
</comment>
<proteinExistence type="predicted"/>
<evidence type="ECO:0008006" key="11">
    <source>
        <dbReference type="Google" id="ProtNLM"/>
    </source>
</evidence>